<organism evidence="9 10">
    <name type="scientific">Artemisia annua</name>
    <name type="common">Sweet wormwood</name>
    <dbReference type="NCBI Taxonomy" id="35608"/>
    <lineage>
        <taxon>Eukaryota</taxon>
        <taxon>Viridiplantae</taxon>
        <taxon>Streptophyta</taxon>
        <taxon>Embryophyta</taxon>
        <taxon>Tracheophyta</taxon>
        <taxon>Spermatophyta</taxon>
        <taxon>Magnoliopsida</taxon>
        <taxon>eudicotyledons</taxon>
        <taxon>Gunneridae</taxon>
        <taxon>Pentapetalae</taxon>
        <taxon>asterids</taxon>
        <taxon>campanulids</taxon>
        <taxon>Asterales</taxon>
        <taxon>Asteraceae</taxon>
        <taxon>Asteroideae</taxon>
        <taxon>Anthemideae</taxon>
        <taxon>Artemisiinae</taxon>
        <taxon>Artemisia</taxon>
    </lineage>
</organism>
<evidence type="ECO:0000313" key="10">
    <source>
        <dbReference type="Proteomes" id="UP000245207"/>
    </source>
</evidence>
<evidence type="ECO:0000256" key="1">
    <source>
        <dbReference type="ARBA" id="ARBA00002329"/>
    </source>
</evidence>
<keyword evidence="5" id="KW-0547">Nucleotide-binding</keyword>
<keyword evidence="6" id="KW-0067">ATP-binding</keyword>
<proteinExistence type="inferred from homology"/>
<keyword evidence="10" id="KW-1185">Reference proteome</keyword>
<feature type="domain" description="Ycf2 N-terminal" evidence="8">
    <location>
        <begin position="1"/>
        <end position="281"/>
    </location>
</feature>
<evidence type="ECO:0000259" key="8">
    <source>
        <dbReference type="Pfam" id="PF05695"/>
    </source>
</evidence>
<dbReference type="AlphaFoldDB" id="A0A2U1KVP8"/>
<evidence type="ECO:0000256" key="3">
    <source>
        <dbReference type="ARBA" id="ARBA00009361"/>
    </source>
</evidence>
<evidence type="ECO:0000256" key="6">
    <source>
        <dbReference type="ARBA" id="ARBA00022840"/>
    </source>
</evidence>
<gene>
    <name evidence="9" type="ORF">CTI12_AA560770</name>
</gene>
<dbReference type="Proteomes" id="UP000245207">
    <property type="component" value="Unassembled WGS sequence"/>
</dbReference>
<keyword evidence="7" id="KW-0812">Transmembrane</keyword>
<reference evidence="9 10" key="1">
    <citation type="journal article" date="2018" name="Mol. Plant">
        <title>The genome of Artemisia annua provides insight into the evolution of Asteraceae family and artemisinin biosynthesis.</title>
        <authorList>
            <person name="Shen Q."/>
            <person name="Zhang L."/>
            <person name="Liao Z."/>
            <person name="Wang S."/>
            <person name="Yan T."/>
            <person name="Shi P."/>
            <person name="Liu M."/>
            <person name="Fu X."/>
            <person name="Pan Q."/>
            <person name="Wang Y."/>
            <person name="Lv Z."/>
            <person name="Lu X."/>
            <person name="Zhang F."/>
            <person name="Jiang W."/>
            <person name="Ma Y."/>
            <person name="Chen M."/>
            <person name="Hao X."/>
            <person name="Li L."/>
            <person name="Tang Y."/>
            <person name="Lv G."/>
            <person name="Zhou Y."/>
            <person name="Sun X."/>
            <person name="Brodelius P.E."/>
            <person name="Rose J.K.C."/>
            <person name="Tang K."/>
        </authorList>
    </citation>
    <scope>NUCLEOTIDE SEQUENCE [LARGE SCALE GENOMIC DNA]</scope>
    <source>
        <strain evidence="10">cv. Huhao1</strain>
        <tissue evidence="9">Leaf</tissue>
    </source>
</reference>
<keyword evidence="7" id="KW-1133">Transmembrane helix</keyword>
<dbReference type="Pfam" id="PF05695">
    <property type="entry name" value="Ycf2"/>
    <property type="match status" value="1"/>
</dbReference>
<dbReference type="InterPro" id="IPR056777">
    <property type="entry name" value="Ycf2_N"/>
</dbReference>
<keyword evidence="7" id="KW-0472">Membrane</keyword>
<dbReference type="GO" id="GO:0009536">
    <property type="term" value="C:plastid"/>
    <property type="evidence" value="ECO:0007669"/>
    <property type="project" value="UniProtKB-SubCell"/>
</dbReference>
<evidence type="ECO:0000256" key="5">
    <source>
        <dbReference type="ARBA" id="ARBA00022741"/>
    </source>
</evidence>
<evidence type="ECO:0000256" key="2">
    <source>
        <dbReference type="ARBA" id="ARBA00004474"/>
    </source>
</evidence>
<dbReference type="PANTHER" id="PTHR33078">
    <property type="entry name" value="PROTEIN YCF2-RELATED"/>
    <property type="match status" value="1"/>
</dbReference>
<feature type="transmembrane region" description="Helical" evidence="7">
    <location>
        <begin position="406"/>
        <end position="431"/>
    </location>
</feature>
<accession>A0A2U1KVP8</accession>
<evidence type="ECO:0000256" key="7">
    <source>
        <dbReference type="SAM" id="Phobius"/>
    </source>
</evidence>
<protein>
    <submittedName>
        <fullName evidence="9">Putative chloroplast RF21, chloroplast</fullName>
    </submittedName>
</protein>
<keyword evidence="4" id="KW-0934">Plastid</keyword>
<comment type="function">
    <text evidence="1">Probable ATPase of unknown function. Its presence in a non-photosynthetic plant (Epifagus virginiana) and experiments in tobacco indicate that it has an essential function which is probably not related to photosynthesis.</text>
</comment>
<name>A0A2U1KVP8_ARTAN</name>
<comment type="similarity">
    <text evidence="3">Belongs to the Ycf2 family.</text>
</comment>
<comment type="subcellular location">
    <subcellularLocation>
        <location evidence="2">Plastid</location>
    </subcellularLocation>
</comment>
<comment type="caution">
    <text evidence="9">The sequence shown here is derived from an EMBL/GenBank/DDBJ whole genome shotgun (WGS) entry which is preliminary data.</text>
</comment>
<evidence type="ECO:0000313" key="9">
    <source>
        <dbReference type="EMBL" id="PWA40829.1"/>
    </source>
</evidence>
<dbReference type="EMBL" id="PKPP01013521">
    <property type="protein sequence ID" value="PWA40829.1"/>
    <property type="molecule type" value="Genomic_DNA"/>
</dbReference>
<dbReference type="GO" id="GO:0005524">
    <property type="term" value="F:ATP binding"/>
    <property type="evidence" value="ECO:0007669"/>
    <property type="project" value="UniProtKB-KW"/>
</dbReference>
<dbReference type="PANTHER" id="PTHR33078:SF97">
    <property type="entry name" value="ATPASE AAA-TYPE CORE DOMAIN-CONTAINING PROTEIN"/>
    <property type="match status" value="1"/>
</dbReference>
<dbReference type="STRING" id="35608.A0A2U1KVP8"/>
<evidence type="ECO:0000256" key="4">
    <source>
        <dbReference type="ARBA" id="ARBA00022640"/>
    </source>
</evidence>
<sequence>MNRDPDAYRYKWSTRSNNFQEHLEHFVSEQKSRFQVVFDRLRINPYLIDWSEVIDKKDLSKPLRFFLSKLLLFLSNSLPFWFVSFGNIPIHRSEIYIYELKGPNDPQFLESIGLQIVNLKKLKPFLLDDHETCQKSKLLINGGTISPFLFNKIPKWMIDSFHTRTNCRKSFYNTDSYFSMIFHDQYNWLNPVKSFHRSSLRSSFYKANQLRFLNNPHHFCFYCNKRFPFYVEKARINNYDFTYGQFLNILFIRNKIFSLCVGKKKHAFWGGDTISAIESQMYRTFQRERDSAYSTLSKWNLFQTYMPWFLTSTGYRYLKFLFLDTFSDLLPILSSSQKFVSIFHDIMHGSDISWRILQKKLCLPQWNLISEISSKFFHNLLLSEEMSHRNNESPLISTHLTNVREFLYAILFLLLVAAYLVCTHLLFVFGASSELQTEFEKVKSLMIPSSMIELRKLLDRYPTSEPNSFWLKNLFLVALKQLGDSLGGNMLLGGGPGVKSIRSKKKYLNINLIDIIDLISIIPNPINRITFSRNTRHLSHTSKEIYSLIRKRKNVNGDWIDDKIESWVANSDSIDDEKREFLVQFSTLTTEKRIDQILLSLTHSDHLSKNDSGCKLSKSIE</sequence>
<dbReference type="OrthoDB" id="1852053at2759"/>